<gene>
    <name evidence="2" type="ORF">GJ688_04575</name>
</gene>
<protein>
    <submittedName>
        <fullName evidence="2">Hydrogenase</fullName>
    </submittedName>
</protein>
<keyword evidence="3" id="KW-1185">Reference proteome</keyword>
<sequence length="439" mass="49160">MSKVIEQPRYSCALGAQQTVVAIKRAVPIVHAGPGCSTKICSLIGQGEGYAGGSTIPCTNASEPEIVFGGENKLRSVIDGAFQVIDADLYVVLTGCTSDIVGDDIGQVTRQFQELGKPIVYAETGGFKSNNYVSHDGVVRSIIEQYVDKQTDFNLGKKEGLVNVFATIPYQDPYWNGNLVELKRILEGIGLQVNILFGTESAGVKEWLTIPQAQFNILISAWPGLDIVKSLQERYGTPYYHFPYLPIGGAETSRFLRGVTEFGGLDRDKAEEFILKEEEKFYSYIERTADFLLEFRYGLPRKFYTILDATYAAGFAKFLLNELGILPAKQYIIDDTPDEYQERIREQFRNISELRSAEVTFTVDGGHIQEEIRAEHHKQRSLILGSGWERDLAREIQADLLPVSVPITYRLVLHCGYAGYNGGLRAIEDIYDRVLNTYR</sequence>
<dbReference type="PANTHER" id="PTHR33712:SF7">
    <property type="entry name" value="LIGHT-INDEPENDENT PROTOCHLOROPHYLLIDE REDUCTASE SUBUNIT B"/>
    <property type="match status" value="1"/>
</dbReference>
<accession>A0A6I3SHC7</accession>
<dbReference type="InterPro" id="IPR000510">
    <property type="entry name" value="Nase/OxRdtase_comp1"/>
</dbReference>
<dbReference type="InterPro" id="IPR050152">
    <property type="entry name" value="ChlB/BchB/BchZ"/>
</dbReference>
<name>A0A6I3SHC7_HELMO</name>
<reference evidence="2 3" key="1">
    <citation type="submission" date="2019-11" db="EMBL/GenBank/DDBJ databases">
        <title>Whole-genome sequence of a the green, strictly anaerobic photosynthetic bacterium Heliobacillus mobilis DSM 6151.</title>
        <authorList>
            <person name="Kyndt J.A."/>
            <person name="Meyer T.E."/>
        </authorList>
    </citation>
    <scope>NUCLEOTIDE SEQUENCE [LARGE SCALE GENOMIC DNA]</scope>
    <source>
        <strain evidence="2 3">DSM 6151</strain>
    </source>
</reference>
<dbReference type="CDD" id="cd01971">
    <property type="entry name" value="Nitrogenase_VnfN_like"/>
    <property type="match status" value="1"/>
</dbReference>
<evidence type="ECO:0000259" key="1">
    <source>
        <dbReference type="Pfam" id="PF00148"/>
    </source>
</evidence>
<dbReference type="EMBL" id="WNKU01000003">
    <property type="protein sequence ID" value="MTV48259.1"/>
    <property type="molecule type" value="Genomic_DNA"/>
</dbReference>
<dbReference type="PANTHER" id="PTHR33712">
    <property type="entry name" value="LIGHT-INDEPENDENT PROTOCHLOROPHYLLIDE REDUCTASE SUBUNIT B"/>
    <property type="match status" value="1"/>
</dbReference>
<dbReference type="Pfam" id="PF00148">
    <property type="entry name" value="Oxidored_nitro"/>
    <property type="match status" value="1"/>
</dbReference>
<proteinExistence type="predicted"/>
<evidence type="ECO:0000313" key="3">
    <source>
        <dbReference type="Proteomes" id="UP000430670"/>
    </source>
</evidence>
<dbReference type="SUPFAM" id="SSF53807">
    <property type="entry name" value="Helical backbone' metal receptor"/>
    <property type="match status" value="1"/>
</dbReference>
<dbReference type="AlphaFoldDB" id="A0A6I3SHC7"/>
<dbReference type="GO" id="GO:0016491">
    <property type="term" value="F:oxidoreductase activity"/>
    <property type="evidence" value="ECO:0007669"/>
    <property type="project" value="InterPro"/>
</dbReference>
<dbReference type="OrthoDB" id="9802175at2"/>
<dbReference type="Gene3D" id="3.40.50.1980">
    <property type="entry name" value="Nitrogenase molybdenum iron protein domain"/>
    <property type="match status" value="3"/>
</dbReference>
<dbReference type="Proteomes" id="UP000430670">
    <property type="component" value="Unassembled WGS sequence"/>
</dbReference>
<organism evidence="2 3">
    <name type="scientific">Heliobacterium mobile</name>
    <name type="common">Heliobacillus mobilis</name>
    <dbReference type="NCBI Taxonomy" id="28064"/>
    <lineage>
        <taxon>Bacteria</taxon>
        <taxon>Bacillati</taxon>
        <taxon>Bacillota</taxon>
        <taxon>Clostridia</taxon>
        <taxon>Eubacteriales</taxon>
        <taxon>Heliobacteriaceae</taxon>
        <taxon>Heliobacterium</taxon>
    </lineage>
</organism>
<feature type="domain" description="Nitrogenase/oxidoreductase component 1" evidence="1">
    <location>
        <begin position="12"/>
        <end position="434"/>
    </location>
</feature>
<evidence type="ECO:0000313" key="2">
    <source>
        <dbReference type="EMBL" id="MTV48259.1"/>
    </source>
</evidence>
<dbReference type="RefSeq" id="WP_155475362.1">
    <property type="nucleotide sequence ID" value="NZ_WNKU01000003.1"/>
</dbReference>
<comment type="caution">
    <text evidence="2">The sequence shown here is derived from an EMBL/GenBank/DDBJ whole genome shotgun (WGS) entry which is preliminary data.</text>
</comment>